<dbReference type="Pfam" id="PF02620">
    <property type="entry name" value="YceD"/>
    <property type="match status" value="1"/>
</dbReference>
<dbReference type="Proteomes" id="UP000564885">
    <property type="component" value="Unassembled WGS sequence"/>
</dbReference>
<sequence length="179" mass="18982">MTPDDVAPLSRPFSVLHLPPQGTEVEVETTAEERGALARDLGLPAIEALSARFHVRGTPARVHVRGRVSATIVQSCVVTLEDFASELAEEVEVTFRAPAADGKRFDPAEEVEADLDAPDDLVGDRIDLGAITAEFLALGLDPYPRKPGVEFAADPEEGAEGAGGSPFAALARLRQERGS</sequence>
<reference evidence="2 3" key="1">
    <citation type="submission" date="2020-04" db="EMBL/GenBank/DDBJ databases">
        <title>Enterovirga sp. isolate from soil.</title>
        <authorList>
            <person name="Chea S."/>
            <person name="Kim D.-U."/>
        </authorList>
    </citation>
    <scope>NUCLEOTIDE SEQUENCE [LARGE SCALE GENOMIC DNA]</scope>
    <source>
        <strain evidence="2 3">DB1703</strain>
    </source>
</reference>
<name>A0A849I835_9HYPH</name>
<evidence type="ECO:0000313" key="3">
    <source>
        <dbReference type="Proteomes" id="UP000564885"/>
    </source>
</evidence>
<keyword evidence="3" id="KW-1185">Reference proteome</keyword>
<evidence type="ECO:0000313" key="2">
    <source>
        <dbReference type="EMBL" id="NNM72167.1"/>
    </source>
</evidence>
<gene>
    <name evidence="2" type="ORF">HJG44_07125</name>
</gene>
<protein>
    <submittedName>
        <fullName evidence="2">DUF177 domain-containing protein</fullName>
    </submittedName>
</protein>
<dbReference type="AlphaFoldDB" id="A0A849I835"/>
<dbReference type="EMBL" id="JABEPP010000002">
    <property type="protein sequence ID" value="NNM72167.1"/>
    <property type="molecule type" value="Genomic_DNA"/>
</dbReference>
<proteinExistence type="predicted"/>
<dbReference type="InterPro" id="IPR003772">
    <property type="entry name" value="YceD"/>
</dbReference>
<comment type="caution">
    <text evidence="2">The sequence shown here is derived from an EMBL/GenBank/DDBJ whole genome shotgun (WGS) entry which is preliminary data.</text>
</comment>
<evidence type="ECO:0000256" key="1">
    <source>
        <dbReference type="SAM" id="MobiDB-lite"/>
    </source>
</evidence>
<feature type="region of interest" description="Disordered" evidence="1">
    <location>
        <begin position="149"/>
        <end position="168"/>
    </location>
</feature>
<dbReference type="RefSeq" id="WP_171217663.1">
    <property type="nucleotide sequence ID" value="NZ_JABEPP010000002.1"/>
</dbReference>
<accession>A0A849I835</accession>
<organism evidence="2 3">
    <name type="scientific">Enterovirga aerilata</name>
    <dbReference type="NCBI Taxonomy" id="2730920"/>
    <lineage>
        <taxon>Bacteria</taxon>
        <taxon>Pseudomonadati</taxon>
        <taxon>Pseudomonadota</taxon>
        <taxon>Alphaproteobacteria</taxon>
        <taxon>Hyphomicrobiales</taxon>
        <taxon>Methylobacteriaceae</taxon>
        <taxon>Enterovirga</taxon>
    </lineage>
</organism>